<evidence type="ECO:0000313" key="2">
    <source>
        <dbReference type="EMBL" id="QHS90569.1"/>
    </source>
</evidence>
<reference evidence="2" key="1">
    <citation type="journal article" date="2020" name="Nature">
        <title>Giant virus diversity and host interactions through global metagenomics.</title>
        <authorList>
            <person name="Schulz F."/>
            <person name="Roux S."/>
            <person name="Paez-Espino D."/>
            <person name="Jungbluth S."/>
            <person name="Walsh D.A."/>
            <person name="Denef V.J."/>
            <person name="McMahon K.D."/>
            <person name="Konstantinidis K.T."/>
            <person name="Eloe-Fadrosh E.A."/>
            <person name="Kyrpides N.C."/>
            <person name="Woyke T."/>
        </authorList>
    </citation>
    <scope>NUCLEOTIDE SEQUENCE</scope>
    <source>
        <strain evidence="2">GVMAG-M-3300010354-11</strain>
    </source>
</reference>
<protein>
    <submittedName>
        <fullName evidence="2">Uncharacterized protein</fullName>
    </submittedName>
</protein>
<sequence length="213" mass="23678">MDTYTAWIALITVVILIIIIISTIWYFLLEKNPSPSPSVSTPSLSSSVLTPTMYQTPDKIFSHLPLTPAARSMPVDNCFSPQTTSANHVVSILLSNNLQSKYAPLILTYSIVLCAYTDSISKNCNNLQNYMNQIILLGGSPNSSSALTMLSYYTTIRHDSKAKGFLVATMDVINTYAAMLVNENVLSESDRKAIKGFNYEFCRNYFDQINQVC</sequence>
<feature type="transmembrane region" description="Helical" evidence="1">
    <location>
        <begin position="6"/>
        <end position="28"/>
    </location>
</feature>
<evidence type="ECO:0000256" key="1">
    <source>
        <dbReference type="SAM" id="Phobius"/>
    </source>
</evidence>
<keyword evidence="1" id="KW-1133">Transmembrane helix</keyword>
<proteinExistence type="predicted"/>
<dbReference type="AlphaFoldDB" id="A0A6C0BG67"/>
<dbReference type="EMBL" id="MN739140">
    <property type="protein sequence ID" value="QHS90569.1"/>
    <property type="molecule type" value="Genomic_DNA"/>
</dbReference>
<name>A0A6C0BG67_9ZZZZ</name>
<accession>A0A6C0BG67</accession>
<keyword evidence="1" id="KW-0472">Membrane</keyword>
<keyword evidence="1" id="KW-0812">Transmembrane</keyword>
<organism evidence="2">
    <name type="scientific">viral metagenome</name>
    <dbReference type="NCBI Taxonomy" id="1070528"/>
    <lineage>
        <taxon>unclassified sequences</taxon>
        <taxon>metagenomes</taxon>
        <taxon>organismal metagenomes</taxon>
    </lineage>
</organism>